<dbReference type="PANTHER" id="PTHR43861">
    <property type="entry name" value="TRANS-ACONITATE 2-METHYLTRANSFERASE-RELATED"/>
    <property type="match status" value="1"/>
</dbReference>
<gene>
    <name evidence="3" type="ORF">M3P09_08380</name>
</gene>
<evidence type="ECO:0000259" key="2">
    <source>
        <dbReference type="Pfam" id="PF13649"/>
    </source>
</evidence>
<keyword evidence="4" id="KW-1185">Reference proteome</keyword>
<dbReference type="GO" id="GO:0032259">
    <property type="term" value="P:methylation"/>
    <property type="evidence" value="ECO:0007669"/>
    <property type="project" value="UniProtKB-KW"/>
</dbReference>
<dbReference type="SUPFAM" id="SSF53335">
    <property type="entry name" value="S-adenosyl-L-methionine-dependent methyltransferases"/>
    <property type="match status" value="1"/>
</dbReference>
<reference evidence="3" key="1">
    <citation type="submission" date="2022-05" db="EMBL/GenBank/DDBJ databases">
        <authorList>
            <person name="Park J.-S."/>
        </authorList>
    </citation>
    <scope>NUCLEOTIDE SEQUENCE</scope>
    <source>
        <strain evidence="3">2012CJ34-3</strain>
    </source>
</reference>
<feature type="domain" description="Methyltransferase" evidence="2">
    <location>
        <begin position="92"/>
        <end position="188"/>
    </location>
</feature>
<dbReference type="EMBL" id="JAMFLZ010000003">
    <property type="protein sequence ID" value="MCL6295006.1"/>
    <property type="molecule type" value="Genomic_DNA"/>
</dbReference>
<organism evidence="3 4">
    <name type="scientific">Jejuia spongiicola</name>
    <dbReference type="NCBI Taxonomy" id="2942207"/>
    <lineage>
        <taxon>Bacteria</taxon>
        <taxon>Pseudomonadati</taxon>
        <taxon>Bacteroidota</taxon>
        <taxon>Flavobacteriia</taxon>
        <taxon>Flavobacteriales</taxon>
        <taxon>Flavobacteriaceae</taxon>
        <taxon>Jejuia</taxon>
    </lineage>
</organism>
<evidence type="ECO:0000256" key="1">
    <source>
        <dbReference type="ARBA" id="ARBA00022679"/>
    </source>
</evidence>
<keyword evidence="1" id="KW-0808">Transferase</keyword>
<dbReference type="InterPro" id="IPR041698">
    <property type="entry name" value="Methyltransf_25"/>
</dbReference>
<dbReference type="CDD" id="cd02440">
    <property type="entry name" value="AdoMet_MTases"/>
    <property type="match status" value="1"/>
</dbReference>
<comment type="caution">
    <text evidence="3">The sequence shown here is derived from an EMBL/GenBank/DDBJ whole genome shotgun (WGS) entry which is preliminary data.</text>
</comment>
<evidence type="ECO:0000313" key="4">
    <source>
        <dbReference type="Proteomes" id="UP001165381"/>
    </source>
</evidence>
<protein>
    <submittedName>
        <fullName evidence="3">Class I SAM-dependent methyltransferase</fullName>
    </submittedName>
</protein>
<dbReference type="InterPro" id="IPR029063">
    <property type="entry name" value="SAM-dependent_MTases_sf"/>
</dbReference>
<accession>A0ABT0QDE1</accession>
<evidence type="ECO:0000313" key="3">
    <source>
        <dbReference type="EMBL" id="MCL6295006.1"/>
    </source>
</evidence>
<dbReference type="GO" id="GO:0008168">
    <property type="term" value="F:methyltransferase activity"/>
    <property type="evidence" value="ECO:0007669"/>
    <property type="project" value="UniProtKB-KW"/>
</dbReference>
<proteinExistence type="predicted"/>
<dbReference type="Gene3D" id="3.40.50.150">
    <property type="entry name" value="Vaccinia Virus protein VP39"/>
    <property type="match status" value="1"/>
</dbReference>
<dbReference type="Pfam" id="PF13649">
    <property type="entry name" value="Methyltransf_25"/>
    <property type="match status" value="1"/>
</dbReference>
<name>A0ABT0QDE1_9FLAO</name>
<dbReference type="Proteomes" id="UP001165381">
    <property type="component" value="Unassembled WGS sequence"/>
</dbReference>
<keyword evidence="3" id="KW-0489">Methyltransferase</keyword>
<sequence length="320" mass="37119">MKTLMKSITKKLFYTAPKSMQKNHLEFSDEQINNLRNSLEKNYLDRGDTKSKLSKEEYNSAINGQLFERLYYNRNRIAPWLNSIKDLNGARVLEIGCGTGISTLALSEQGAKVTGIDVDEGALNVAKDRMKMAGFDTELHLMNADEIKENFDDKKFDFIIYYAVLEHMTIEERLSSLKQAWDMLPEGGFLSVIETPNRLWYFDSHTAAMPFYDWLPDDLAFHYSKFSQRKNFQDSYKKELNDENRVNFARWGRGASYHEFEIAIAPLKDLNVVGSLMQFEKTTLLKAGFKGMRYIKFLKSLKRNLHTGFCNPYLDIVLKK</sequence>
<dbReference type="RefSeq" id="WP_249972774.1">
    <property type="nucleotide sequence ID" value="NZ_JAMFLZ010000003.1"/>
</dbReference>